<proteinExistence type="predicted"/>
<reference evidence="1 2" key="1">
    <citation type="journal article" date="2012" name="PLoS ONE">
        <title>The purine-utilizing bacterium Clostridium acidurici 9a: a genome-guided metabolic reconsideration.</title>
        <authorList>
            <person name="Hartwich K."/>
            <person name="Poehlein A."/>
            <person name="Daniel R."/>
        </authorList>
    </citation>
    <scope>NUCLEOTIDE SEQUENCE [LARGE SCALE GENOMIC DNA]</scope>
    <source>
        <strain evidence="2">ATCC 7906 / DSM 604 / BCRC 14475 / CIP 104303 / KCTC 5404 / NCIMB 10678 / 9a</strain>
    </source>
</reference>
<protein>
    <submittedName>
        <fullName evidence="1">Glycoside hydrolase domain-containing protein</fullName>
    </submittedName>
</protein>
<evidence type="ECO:0000313" key="1">
    <source>
        <dbReference type="EMBL" id="AFS78474.1"/>
    </source>
</evidence>
<keyword evidence="1" id="KW-0378">Hydrolase</keyword>
<dbReference type="KEGG" id="cad:Curi_c14640"/>
<dbReference type="GO" id="GO:0016787">
    <property type="term" value="F:hydrolase activity"/>
    <property type="evidence" value="ECO:0007669"/>
    <property type="project" value="UniProtKB-KW"/>
</dbReference>
<dbReference type="Proteomes" id="UP000006094">
    <property type="component" value="Chromosome"/>
</dbReference>
<organism evidence="1 2">
    <name type="scientific">Gottschalkia acidurici (strain ATCC 7906 / DSM 604 / BCRC 14475 / CIP 104303 / KCTC 5404 / NCIMB 10678 / 9a)</name>
    <name type="common">Clostridium acidurici</name>
    <dbReference type="NCBI Taxonomy" id="1128398"/>
    <lineage>
        <taxon>Bacteria</taxon>
        <taxon>Bacillati</taxon>
        <taxon>Bacillota</taxon>
        <taxon>Tissierellia</taxon>
        <taxon>Tissierellales</taxon>
        <taxon>Gottschalkiaceae</taxon>
        <taxon>Gottschalkia</taxon>
    </lineage>
</organism>
<accession>K0AYZ0</accession>
<sequence length="106" mass="12412">MNKENFMEIKTTPEVEVRKEKVDVKNATYEEISNVLNKISREQGVDGLRFDFDKTHFIESMKQFLNSPRNPNPNMKLVVEGNPMFEGYGGVKSNWIELYERKPINN</sequence>
<evidence type="ECO:0000313" key="2">
    <source>
        <dbReference type="Proteomes" id="UP000006094"/>
    </source>
</evidence>
<dbReference type="AlphaFoldDB" id="K0AYZ0"/>
<dbReference type="RefSeq" id="WP_014967611.1">
    <property type="nucleotide sequence ID" value="NC_018664.1"/>
</dbReference>
<gene>
    <name evidence="1" type="ordered locus">Curi_c14640</name>
</gene>
<keyword evidence="2" id="KW-1185">Reference proteome</keyword>
<dbReference type="Gene3D" id="3.20.20.80">
    <property type="entry name" value="Glycosidases"/>
    <property type="match status" value="1"/>
</dbReference>
<dbReference type="InterPro" id="IPR017853">
    <property type="entry name" value="GH"/>
</dbReference>
<dbReference type="HOGENOM" id="CLU_2218410_0_0_9"/>
<dbReference type="EMBL" id="CP003326">
    <property type="protein sequence ID" value="AFS78474.1"/>
    <property type="molecule type" value="Genomic_DNA"/>
</dbReference>
<name>K0AYZ0_GOTA9</name>
<dbReference type="SUPFAM" id="SSF51445">
    <property type="entry name" value="(Trans)glycosidases"/>
    <property type="match status" value="1"/>
</dbReference>